<reference evidence="1" key="2">
    <citation type="submission" date="2023-05" db="EMBL/GenBank/DDBJ databases">
        <authorList>
            <consortium name="Lawrence Berkeley National Laboratory"/>
            <person name="Steindorff A."/>
            <person name="Hensen N."/>
            <person name="Bonometti L."/>
            <person name="Westerberg I."/>
            <person name="Brannstrom I.O."/>
            <person name="Guillou S."/>
            <person name="Cros-Aarteil S."/>
            <person name="Calhoun S."/>
            <person name="Haridas S."/>
            <person name="Kuo A."/>
            <person name="Mondo S."/>
            <person name="Pangilinan J."/>
            <person name="Riley R."/>
            <person name="Labutti K."/>
            <person name="Andreopoulos B."/>
            <person name="Lipzen A."/>
            <person name="Chen C."/>
            <person name="Yanf M."/>
            <person name="Daum C."/>
            <person name="Ng V."/>
            <person name="Clum A."/>
            <person name="Ohm R."/>
            <person name="Martin F."/>
            <person name="Silar P."/>
            <person name="Natvig D."/>
            <person name="Lalanne C."/>
            <person name="Gautier V."/>
            <person name="Ament-Velasquez S.L."/>
            <person name="Kruys A."/>
            <person name="Hutchinson M.I."/>
            <person name="Powell A.J."/>
            <person name="Barry K."/>
            <person name="Miller A.N."/>
            <person name="Grigoriev I.V."/>
            <person name="Debuchy R."/>
            <person name="Gladieux P."/>
            <person name="Thoren M.H."/>
            <person name="Johannesson H."/>
        </authorList>
    </citation>
    <scope>NUCLEOTIDE SEQUENCE</scope>
    <source>
        <strain evidence="1">CBS 990.96</strain>
    </source>
</reference>
<proteinExistence type="predicted"/>
<protein>
    <submittedName>
        <fullName evidence="1">Uncharacterized protein</fullName>
    </submittedName>
</protein>
<dbReference type="PANTHER" id="PTHR35391">
    <property type="entry name" value="C2H2-TYPE DOMAIN-CONTAINING PROTEIN-RELATED"/>
    <property type="match status" value="1"/>
</dbReference>
<dbReference type="Proteomes" id="UP001301958">
    <property type="component" value="Unassembled WGS sequence"/>
</dbReference>
<gene>
    <name evidence="1" type="ORF">QBC38DRAFT_195002</name>
</gene>
<organism evidence="1 2">
    <name type="scientific">Podospora fimiseda</name>
    <dbReference type="NCBI Taxonomy" id="252190"/>
    <lineage>
        <taxon>Eukaryota</taxon>
        <taxon>Fungi</taxon>
        <taxon>Dikarya</taxon>
        <taxon>Ascomycota</taxon>
        <taxon>Pezizomycotina</taxon>
        <taxon>Sordariomycetes</taxon>
        <taxon>Sordariomycetidae</taxon>
        <taxon>Sordariales</taxon>
        <taxon>Podosporaceae</taxon>
        <taxon>Podospora</taxon>
    </lineage>
</organism>
<name>A0AAN6YK06_9PEZI</name>
<evidence type="ECO:0000313" key="2">
    <source>
        <dbReference type="Proteomes" id="UP001301958"/>
    </source>
</evidence>
<comment type="caution">
    <text evidence="1">The sequence shown here is derived from an EMBL/GenBank/DDBJ whole genome shotgun (WGS) entry which is preliminary data.</text>
</comment>
<accession>A0AAN6YK06</accession>
<dbReference type="PANTHER" id="PTHR35391:SF7">
    <property type="entry name" value="C2H2-TYPE DOMAIN-CONTAINING PROTEIN"/>
    <property type="match status" value="1"/>
</dbReference>
<reference evidence="1" key="1">
    <citation type="journal article" date="2023" name="Mol. Phylogenet. Evol.">
        <title>Genome-scale phylogeny and comparative genomics of the fungal order Sordariales.</title>
        <authorList>
            <person name="Hensen N."/>
            <person name="Bonometti L."/>
            <person name="Westerberg I."/>
            <person name="Brannstrom I.O."/>
            <person name="Guillou S."/>
            <person name="Cros-Aarteil S."/>
            <person name="Calhoun S."/>
            <person name="Haridas S."/>
            <person name="Kuo A."/>
            <person name="Mondo S."/>
            <person name="Pangilinan J."/>
            <person name="Riley R."/>
            <person name="LaButti K."/>
            <person name="Andreopoulos B."/>
            <person name="Lipzen A."/>
            <person name="Chen C."/>
            <person name="Yan M."/>
            <person name="Daum C."/>
            <person name="Ng V."/>
            <person name="Clum A."/>
            <person name="Steindorff A."/>
            <person name="Ohm R.A."/>
            <person name="Martin F."/>
            <person name="Silar P."/>
            <person name="Natvig D.O."/>
            <person name="Lalanne C."/>
            <person name="Gautier V."/>
            <person name="Ament-Velasquez S.L."/>
            <person name="Kruys A."/>
            <person name="Hutchinson M.I."/>
            <person name="Powell A.J."/>
            <person name="Barry K."/>
            <person name="Miller A.N."/>
            <person name="Grigoriev I.V."/>
            <person name="Debuchy R."/>
            <person name="Gladieux P."/>
            <person name="Hiltunen Thoren M."/>
            <person name="Johannesson H."/>
        </authorList>
    </citation>
    <scope>NUCLEOTIDE SEQUENCE</scope>
    <source>
        <strain evidence="1">CBS 990.96</strain>
    </source>
</reference>
<dbReference type="EMBL" id="MU865753">
    <property type="protein sequence ID" value="KAK4220499.1"/>
    <property type="molecule type" value="Genomic_DNA"/>
</dbReference>
<keyword evidence="2" id="KW-1185">Reference proteome</keyword>
<evidence type="ECO:0000313" key="1">
    <source>
        <dbReference type="EMBL" id="KAK4220499.1"/>
    </source>
</evidence>
<dbReference type="AlphaFoldDB" id="A0AAN6YK06"/>
<sequence>MRKDFQVPFINGGCPFSCWDMMADNSTAGVARSQGQLCLTSFRSCLHSAAKIHPRELSLVEDQLARFSVWAANIGVFASSRASLDHRLREAPDIHNIIIDLLKSLQWRVDECHKILKALPPPYATTSSLVDPVDERVNHALEEVAKNITLLHKFYNTIRKASKLSHHQMLSISSFKIKDNKGNNINKTNLKQIFANHIRDMFPNITEKIRNRLAFTMLLRRKRILFRPSRYGSNTISISRHENPAQAVQVDDPNLVATAVRLENSKISSPVRPAAPVDVARSVVQSTAQTATTLNPEDYRRASTPSILSVTKTIPLGNHDKLRFPAPPRGAILLEYKKRLKGKEHGHSRDAETLQDKKPEGNKIWDELLNATEVICPFCFLSIPSREVMDDEKWRYVFYINML</sequence>